<evidence type="ECO:0000313" key="3">
    <source>
        <dbReference type="Proteomes" id="UP000092993"/>
    </source>
</evidence>
<gene>
    <name evidence="2" type="ORF">A0H81_10695</name>
</gene>
<name>A0A1C7LXM2_GRIFR</name>
<dbReference type="EMBL" id="LUGG01000017">
    <property type="protein sequence ID" value="OBZ69421.1"/>
    <property type="molecule type" value="Genomic_DNA"/>
</dbReference>
<reference evidence="2 3" key="1">
    <citation type="submission" date="2016-03" db="EMBL/GenBank/DDBJ databases">
        <title>Whole genome sequencing of Grifola frondosa 9006-11.</title>
        <authorList>
            <person name="Min B."/>
            <person name="Park H."/>
            <person name="Kim J.-G."/>
            <person name="Cho H."/>
            <person name="Oh Y.-L."/>
            <person name="Kong W.-S."/>
            <person name="Choi I.-G."/>
        </authorList>
    </citation>
    <scope>NUCLEOTIDE SEQUENCE [LARGE SCALE GENOMIC DNA]</scope>
    <source>
        <strain evidence="2 3">9006-11</strain>
    </source>
</reference>
<proteinExistence type="predicted"/>
<accession>A0A1C7LXM2</accession>
<dbReference type="Proteomes" id="UP000092993">
    <property type="component" value="Unassembled WGS sequence"/>
</dbReference>
<evidence type="ECO:0000313" key="2">
    <source>
        <dbReference type="EMBL" id="OBZ69421.1"/>
    </source>
</evidence>
<dbReference type="AlphaFoldDB" id="A0A1C7LXM2"/>
<evidence type="ECO:0000256" key="1">
    <source>
        <dbReference type="SAM" id="MobiDB-lite"/>
    </source>
</evidence>
<protein>
    <submittedName>
        <fullName evidence="2">Uncharacterized protein</fullName>
    </submittedName>
</protein>
<feature type="region of interest" description="Disordered" evidence="1">
    <location>
        <begin position="105"/>
        <end position="128"/>
    </location>
</feature>
<keyword evidence="3" id="KW-1185">Reference proteome</keyword>
<sequence length="128" mass="14693">MQRDTAHIQRRLSSAQPTAITIFFRATFGSSIADIVIITMGHHQHIFQRNLEVVHTNLKGLVLRLDTFKLHPNIPQYRHWSISSSWVLAFAFRVSTAPYLEPSDDARCLQHPSQESQSALMKKSRKAR</sequence>
<organism evidence="2 3">
    <name type="scientific">Grifola frondosa</name>
    <name type="common">Maitake</name>
    <name type="synonym">Polyporus frondosus</name>
    <dbReference type="NCBI Taxonomy" id="5627"/>
    <lineage>
        <taxon>Eukaryota</taxon>
        <taxon>Fungi</taxon>
        <taxon>Dikarya</taxon>
        <taxon>Basidiomycota</taxon>
        <taxon>Agaricomycotina</taxon>
        <taxon>Agaricomycetes</taxon>
        <taxon>Polyporales</taxon>
        <taxon>Grifolaceae</taxon>
        <taxon>Grifola</taxon>
    </lineage>
</organism>
<comment type="caution">
    <text evidence="2">The sequence shown here is derived from an EMBL/GenBank/DDBJ whole genome shotgun (WGS) entry which is preliminary data.</text>
</comment>